<evidence type="ECO:0000256" key="3">
    <source>
        <dbReference type="ARBA" id="ARBA00023242"/>
    </source>
</evidence>
<evidence type="ECO:0000256" key="1">
    <source>
        <dbReference type="ARBA" id="ARBA00004123"/>
    </source>
</evidence>
<feature type="region of interest" description="Disordered" evidence="5">
    <location>
        <begin position="1179"/>
        <end position="1213"/>
    </location>
</feature>
<dbReference type="Proteomes" id="UP001153954">
    <property type="component" value="Unassembled WGS sequence"/>
</dbReference>
<feature type="compositionally biased region" description="Low complexity" evidence="5">
    <location>
        <begin position="1707"/>
        <end position="1750"/>
    </location>
</feature>
<sequence>MEVQFGPNAIDEPNLLYKLQRKIKVFNTNNTLPNRGYNLVACTSRYGLVFVASPNAVLSVYYLKELIDKECEPQHLSVNLQIQPTHIAVNCNQEWLAVIGGQMLVVYKCMDFQNPDIRPSVTIKCDVNPSTFVSSLQWNPCIPDTIGIIYFDGTLLVSQVSTMQVKKIQSNARCLCWSPKGKQLVTGNNDGTLTQYKPDLSPMKMVPVPKLFEGSPLEALAIYWIATYQFAVAYRKSSDNSRPAVTIVNTPKGGTPSCYNYDDICYSMGANRPWYYYLQGLAQWNIILSSSSNSMEIATLSTTDGSNWIQWCQTDEGRPELPLTNKKQENYPVGICIDTAAIHQLPWGENETLPPMPLLHVVSQTGLLTIFNIINLNKSASQICTPPQPLALPAAALTRNIPDDVPSQPETAPTVAQPKPQPPPVIQQQQQVIPQQQSVLQQQQSVLQQQQSMIQQQQSMIQQQQSAIQQQQSGMQQQQQQQPVIQQQSVVQPQIIAPEPQRQKTIIAPVKTIPQQQSSLSFVPAATKESTPAVVESPITVPQPKPTVQAPKPQVPSAEVSAALKSEQERINKAKANQELKNMLIKEVNDFQMELYNFMKLSQEKREKFQQDIQSINLNTEITMDTETLRKECEIDELRESVTQLKLELVRTCAVIAEARTQAEANCHQEWTQMDPLTAKRIASVKKLAYYVQTQLDQALKALDHKWNEMADRDKYFKPGERMIRPILDDVYQPLVKQQEILSRQQAELKSLRNTMNECNFTPMFRSTTLLRSTPFRNKDPLSKLTKNILNMNIEPKNKEKEQLLNSQKLDALRDVLSNHKPIKIKPVNVELTQHLETLKQRYAKSLQEKEERKELEQAALKVEPKEELKVQTAIKQEKTVESFSQPQFSSFSQMSIKAEKPNQAAANTQSFTQKLTNIPTHTHFKSDGNLFTSQKIGAPTAFAFAQPTAMEPKPDIMKETPIITPSYTPVALNVKPTKPANVARTLFTDEPSEKPAEIIQKPQAQTSQQVGTDQPKQLTNQVTKSLLRKMILKEGTVPAKSTIQAEPKNDANTFMGQNICSPTAFNFSKPPTAAAPAAVFASKPIADMTNMFNKFQPQTTEPTVGSSSTLNPKSDETGEAEANGASKDKIKEEKPITNMFSLKTSTPLISKNQNIPDVLKSSSQGFVFGKTENKSIGKVVEEKSKENVPDKPNEPKSIAESKNDNELKPSIAPVTTNKAPAQSVIIVDLKKPAAEAKIEKVPLSIFSGAPVSPPPTVSKPQSEPVTQQSSVIETSVSSTTPVNLSKPVTVTITASKTLFEQNAEQSNNTSLNETVAKPSEVTESKDDSKIETSKLDNAAPNVTASVFSSATTETTLNTSFTNTSSTETVTTIESKPIVVSTAASSSIFSSTPQTFTSQPPVFASSASSVFATASAAAFGPQTTQSSIFGTATSTSTAFGTTTTSSIFGGTSSAQSIFSSAASKSIFGTTPATTSQSIFGTTPTTTQASVFGTNQSVFGTSTSSSGFGTPTTQASIFGTPTTQTSVFGSPTQTTQASIFGSPTKTTQASIFGSPTKTTQASVFGSSTQTTQASIFGSPTKTTQASIFGSPTQTTQASVFGSPTTVTQASIFGTPTTTTQSGSLFGNAESNLFASASISTTSAPSQTSGGNIFGSSSGSVFGSSNTNVFGSKTGFTGSNPTATNIFGGTSTFGQKPATDFWSGGNSTTFGSSGFGQQTTTQSSSIFGTSGGSFSSPSTGQPFGSPGPFSGGESNSVFGSSQQQTAPGAFGGSAVFGSKPTFGGSPGFGSSAFGGFNKSPNSGFGAPASFGGTAFGGTAFGNTSPNKAFGNTPPSFGSPTQSNATFESLATQNTLTFGNLAQQSGQSPQPAPTFNTSPSFTGWRG</sequence>
<feature type="domain" description="Nucleoporin Nup159/Nup146 N-terminal" evidence="6">
    <location>
        <begin position="76"/>
        <end position="368"/>
    </location>
</feature>
<organism evidence="7 8">
    <name type="scientific">Euphydryas editha</name>
    <name type="common">Edith's checkerspot</name>
    <dbReference type="NCBI Taxonomy" id="104508"/>
    <lineage>
        <taxon>Eukaryota</taxon>
        <taxon>Metazoa</taxon>
        <taxon>Ecdysozoa</taxon>
        <taxon>Arthropoda</taxon>
        <taxon>Hexapoda</taxon>
        <taxon>Insecta</taxon>
        <taxon>Pterygota</taxon>
        <taxon>Neoptera</taxon>
        <taxon>Endopterygota</taxon>
        <taxon>Lepidoptera</taxon>
        <taxon>Glossata</taxon>
        <taxon>Ditrysia</taxon>
        <taxon>Papilionoidea</taxon>
        <taxon>Nymphalidae</taxon>
        <taxon>Nymphalinae</taxon>
        <taxon>Euphydryas</taxon>
    </lineage>
</organism>
<evidence type="ECO:0000256" key="5">
    <source>
        <dbReference type="SAM" id="MobiDB-lite"/>
    </source>
</evidence>
<keyword evidence="3" id="KW-0539">Nucleus</keyword>
<dbReference type="EMBL" id="CAKOGL010000029">
    <property type="protein sequence ID" value="CAH2106347.1"/>
    <property type="molecule type" value="Genomic_DNA"/>
</dbReference>
<dbReference type="GO" id="GO:0006606">
    <property type="term" value="P:protein import into nucleus"/>
    <property type="evidence" value="ECO:0007669"/>
    <property type="project" value="TreeGrafter"/>
</dbReference>
<feature type="compositionally biased region" description="Basic and acidic residues" evidence="5">
    <location>
        <begin position="1321"/>
        <end position="1335"/>
    </location>
</feature>
<dbReference type="Gene3D" id="2.130.10.10">
    <property type="entry name" value="YVTN repeat-like/Quinoprotein amine dehydrogenase"/>
    <property type="match status" value="1"/>
</dbReference>
<feature type="coiled-coil region" evidence="4">
    <location>
        <begin position="829"/>
        <end position="864"/>
    </location>
</feature>
<dbReference type="PANTHER" id="PTHR23193:SF46">
    <property type="entry name" value="NUCLEAR PORE COMPLEX PROTEIN NUP214"/>
    <property type="match status" value="1"/>
</dbReference>
<feature type="coiled-coil region" evidence="4">
    <location>
        <begin position="447"/>
        <end position="481"/>
    </location>
</feature>
<feature type="compositionally biased region" description="Polar residues" evidence="5">
    <location>
        <begin position="1302"/>
        <end position="1314"/>
    </location>
</feature>
<protein>
    <recommendedName>
        <fullName evidence="6">Nucleoporin Nup159/Nup146 N-terminal domain-containing protein</fullName>
    </recommendedName>
</protein>
<dbReference type="Pfam" id="PF16755">
    <property type="entry name" value="Beta-prop_NUP159_NUP214"/>
    <property type="match status" value="1"/>
</dbReference>
<feature type="compositionally biased region" description="Polar residues" evidence="5">
    <location>
        <begin position="1751"/>
        <end position="1764"/>
    </location>
</feature>
<dbReference type="InterPro" id="IPR039462">
    <property type="entry name" value="Nup159/Nup146_N"/>
</dbReference>
<comment type="caution">
    <text evidence="7">The sequence shown here is derived from an EMBL/GenBank/DDBJ whole genome shotgun (WGS) entry which is preliminary data.</text>
</comment>
<feature type="compositionally biased region" description="Polar residues" evidence="5">
    <location>
        <begin position="1097"/>
        <end position="1113"/>
    </location>
</feature>
<name>A0AAU9V4X1_EUPED</name>
<feature type="region of interest" description="Disordered" evidence="5">
    <location>
        <begin position="1302"/>
        <end position="1337"/>
    </location>
</feature>
<evidence type="ECO:0000313" key="7">
    <source>
        <dbReference type="EMBL" id="CAH2106347.1"/>
    </source>
</evidence>
<keyword evidence="4" id="KW-0175">Coiled coil</keyword>
<evidence type="ECO:0000256" key="2">
    <source>
        <dbReference type="ARBA" id="ARBA00022448"/>
    </source>
</evidence>
<feature type="compositionally biased region" description="Polar residues" evidence="5">
    <location>
        <begin position="1871"/>
        <end position="1883"/>
    </location>
</feature>
<dbReference type="GO" id="GO:0006405">
    <property type="term" value="P:RNA export from nucleus"/>
    <property type="evidence" value="ECO:0007669"/>
    <property type="project" value="TreeGrafter"/>
</dbReference>
<reference evidence="7" key="1">
    <citation type="submission" date="2022-03" db="EMBL/GenBank/DDBJ databases">
        <authorList>
            <person name="Tunstrom K."/>
        </authorList>
    </citation>
    <scope>NUCLEOTIDE SEQUENCE</scope>
</reference>
<proteinExistence type="predicted"/>
<keyword evidence="8" id="KW-1185">Reference proteome</keyword>
<evidence type="ECO:0000313" key="8">
    <source>
        <dbReference type="Proteomes" id="UP001153954"/>
    </source>
</evidence>
<dbReference type="GO" id="GO:0008139">
    <property type="term" value="F:nuclear localization sequence binding"/>
    <property type="evidence" value="ECO:0007669"/>
    <property type="project" value="TreeGrafter"/>
</dbReference>
<evidence type="ECO:0000256" key="4">
    <source>
        <dbReference type="SAM" id="Coils"/>
    </source>
</evidence>
<feature type="compositionally biased region" description="Basic and acidic residues" evidence="5">
    <location>
        <begin position="1127"/>
        <end position="1136"/>
    </location>
</feature>
<dbReference type="PANTHER" id="PTHR23193">
    <property type="entry name" value="NUCLEAR PORE COMPLEX PROTEIN NUP"/>
    <property type="match status" value="1"/>
</dbReference>
<dbReference type="GO" id="GO:0005643">
    <property type="term" value="C:nuclear pore"/>
    <property type="evidence" value="ECO:0007669"/>
    <property type="project" value="TreeGrafter"/>
</dbReference>
<feature type="compositionally biased region" description="Polar residues" evidence="5">
    <location>
        <begin position="1846"/>
        <end position="1858"/>
    </location>
</feature>
<feature type="region of interest" description="Disordered" evidence="5">
    <location>
        <begin position="1097"/>
        <end position="1136"/>
    </location>
</feature>
<dbReference type="GO" id="GO:0017056">
    <property type="term" value="F:structural constituent of nuclear pore"/>
    <property type="evidence" value="ECO:0007669"/>
    <property type="project" value="TreeGrafter"/>
</dbReference>
<comment type="subcellular location">
    <subcellularLocation>
        <location evidence="1">Nucleus</location>
    </subcellularLocation>
</comment>
<gene>
    <name evidence="7" type="ORF">EEDITHA_LOCUS20491</name>
</gene>
<dbReference type="SUPFAM" id="SSF117289">
    <property type="entry name" value="Nucleoporin domain"/>
    <property type="match status" value="1"/>
</dbReference>
<dbReference type="InterPro" id="IPR015943">
    <property type="entry name" value="WD40/YVTN_repeat-like_dom_sf"/>
</dbReference>
<dbReference type="InterPro" id="IPR026054">
    <property type="entry name" value="Nucleoporin"/>
</dbReference>
<feature type="region of interest" description="Disordered" evidence="5">
    <location>
        <begin position="400"/>
        <end position="425"/>
    </location>
</feature>
<feature type="region of interest" description="Disordered" evidence="5">
    <location>
        <begin position="1846"/>
        <end position="1883"/>
    </location>
</feature>
<keyword evidence="2" id="KW-0813">Transport</keyword>
<evidence type="ECO:0000259" key="6">
    <source>
        <dbReference type="Pfam" id="PF16755"/>
    </source>
</evidence>
<accession>A0AAU9V4X1</accession>
<feature type="compositionally biased region" description="Basic and acidic residues" evidence="5">
    <location>
        <begin position="1179"/>
        <end position="1208"/>
    </location>
</feature>
<feature type="region of interest" description="Disordered" evidence="5">
    <location>
        <begin position="1707"/>
        <end position="1770"/>
    </location>
</feature>